<keyword evidence="2" id="KW-1133">Transmembrane helix</keyword>
<dbReference type="EMBL" id="MKKU01000462">
    <property type="protein sequence ID" value="RNF11368.1"/>
    <property type="molecule type" value="Genomic_DNA"/>
</dbReference>
<feature type="coiled-coil region" evidence="1">
    <location>
        <begin position="172"/>
        <end position="204"/>
    </location>
</feature>
<dbReference type="GeneID" id="40320273"/>
<dbReference type="AlphaFoldDB" id="A0A422P0Y5"/>
<keyword evidence="2" id="KW-0812">Transmembrane</keyword>
<gene>
    <name evidence="3" type="ORF">Tco025E_06662</name>
</gene>
<evidence type="ECO:0000313" key="3">
    <source>
        <dbReference type="EMBL" id="RNF11368.1"/>
    </source>
</evidence>
<keyword evidence="1" id="KW-0175">Coiled coil</keyword>
<evidence type="ECO:0000313" key="4">
    <source>
        <dbReference type="Proteomes" id="UP000284403"/>
    </source>
</evidence>
<dbReference type="Proteomes" id="UP000284403">
    <property type="component" value="Unassembled WGS sequence"/>
</dbReference>
<comment type="caution">
    <text evidence="3">The sequence shown here is derived from an EMBL/GenBank/DDBJ whole genome shotgun (WGS) entry which is preliminary data.</text>
</comment>
<evidence type="ECO:0000256" key="2">
    <source>
        <dbReference type="SAM" id="Phobius"/>
    </source>
</evidence>
<feature type="transmembrane region" description="Helical" evidence="2">
    <location>
        <begin position="6"/>
        <end position="30"/>
    </location>
</feature>
<dbReference type="OrthoDB" id="252945at2759"/>
<accession>A0A422P0Y5</accession>
<dbReference type="RefSeq" id="XP_029226369.1">
    <property type="nucleotide sequence ID" value="XM_029373537.1"/>
</dbReference>
<evidence type="ECO:0000256" key="1">
    <source>
        <dbReference type="SAM" id="Coils"/>
    </source>
</evidence>
<keyword evidence="4" id="KW-1185">Reference proteome</keyword>
<reference evidence="3 4" key="1">
    <citation type="journal article" date="2018" name="BMC Genomics">
        <title>Genomic comparison of Trypanosoma conorhini and Trypanosoma rangeli to Trypanosoma cruzi strains of high and low virulence.</title>
        <authorList>
            <person name="Bradwell K.R."/>
            <person name="Koparde V.N."/>
            <person name="Matveyev A.V."/>
            <person name="Serrano M.G."/>
            <person name="Alves J.M."/>
            <person name="Parikh H."/>
            <person name="Huang B."/>
            <person name="Lee V."/>
            <person name="Espinosa-Alvarez O."/>
            <person name="Ortiz P.A."/>
            <person name="Costa-Martins A.G."/>
            <person name="Teixeira M.M."/>
            <person name="Buck G.A."/>
        </authorList>
    </citation>
    <scope>NUCLEOTIDE SEQUENCE [LARGE SCALE GENOMIC DNA]</scope>
    <source>
        <strain evidence="3 4">025E</strain>
    </source>
</reference>
<sequence length="270" mass="29930">MDFSGLGAAVVVLCVLIFGIVVFFLCTLVVRQRQMLVLNGVIEGRQRQIAEAAMRDNDRARSRRQLMRQAIDQLVEGGEASYGTVLVSEAQGTEVLADRRLRSYRGSYCGDALLEMRDGTRATVSEIVAMLREEPTPPPEAEPGPSLLQLLVEAASRRAGARGRRSSSSEPVGTLLEQLQHLQEEEAEEEEMREEDALADAEELYGRGLPYLLNPANEAVVYVADAGDDYAELLRRRQRQRDTSTLEWLLTPLLKRKGGPSFECPGRAPD</sequence>
<name>A0A422P0Y5_9TRYP</name>
<keyword evidence="2" id="KW-0472">Membrane</keyword>
<protein>
    <submittedName>
        <fullName evidence="3">Uncharacterized protein</fullName>
    </submittedName>
</protein>
<proteinExistence type="predicted"/>
<organism evidence="3 4">
    <name type="scientific">Trypanosoma conorhini</name>
    <dbReference type="NCBI Taxonomy" id="83891"/>
    <lineage>
        <taxon>Eukaryota</taxon>
        <taxon>Discoba</taxon>
        <taxon>Euglenozoa</taxon>
        <taxon>Kinetoplastea</taxon>
        <taxon>Metakinetoplastina</taxon>
        <taxon>Trypanosomatida</taxon>
        <taxon>Trypanosomatidae</taxon>
        <taxon>Trypanosoma</taxon>
    </lineage>
</organism>